<name>A0A9N7U0W6_PLEPL</name>
<organism evidence="2 3">
    <name type="scientific">Pleuronectes platessa</name>
    <name type="common">European plaice</name>
    <dbReference type="NCBI Taxonomy" id="8262"/>
    <lineage>
        <taxon>Eukaryota</taxon>
        <taxon>Metazoa</taxon>
        <taxon>Chordata</taxon>
        <taxon>Craniata</taxon>
        <taxon>Vertebrata</taxon>
        <taxon>Euteleostomi</taxon>
        <taxon>Actinopterygii</taxon>
        <taxon>Neopterygii</taxon>
        <taxon>Teleostei</taxon>
        <taxon>Neoteleostei</taxon>
        <taxon>Acanthomorphata</taxon>
        <taxon>Carangaria</taxon>
        <taxon>Pleuronectiformes</taxon>
        <taxon>Pleuronectoidei</taxon>
        <taxon>Pleuronectidae</taxon>
        <taxon>Pleuronectes</taxon>
    </lineage>
</organism>
<feature type="region of interest" description="Disordered" evidence="1">
    <location>
        <begin position="79"/>
        <end position="98"/>
    </location>
</feature>
<feature type="region of interest" description="Disordered" evidence="1">
    <location>
        <begin position="1"/>
        <end position="57"/>
    </location>
</feature>
<sequence length="98" mass="10887">MEQSGDKEGGQRLEGEHSDTQQAQSLGVLNPHMDQIDGLEPEDQDETMEVSNHLSQDFQPSFEGVESKSAFPESCILISGRSSSVPSPLRSRRRRWTG</sequence>
<feature type="compositionally biased region" description="Low complexity" evidence="1">
    <location>
        <begin position="79"/>
        <end position="89"/>
    </location>
</feature>
<gene>
    <name evidence="2" type="ORF">PLEPLA_LOCUS10548</name>
</gene>
<proteinExistence type="predicted"/>
<protein>
    <submittedName>
        <fullName evidence="2">Uncharacterized protein</fullName>
    </submittedName>
</protein>
<dbReference type="AlphaFoldDB" id="A0A9N7U0W6"/>
<evidence type="ECO:0000313" key="3">
    <source>
        <dbReference type="Proteomes" id="UP001153269"/>
    </source>
</evidence>
<feature type="compositionally biased region" description="Basic and acidic residues" evidence="1">
    <location>
        <begin position="1"/>
        <end position="19"/>
    </location>
</feature>
<reference evidence="2" key="1">
    <citation type="submission" date="2020-03" db="EMBL/GenBank/DDBJ databases">
        <authorList>
            <person name="Weist P."/>
        </authorList>
    </citation>
    <scope>NUCLEOTIDE SEQUENCE</scope>
</reference>
<comment type="caution">
    <text evidence="2">The sequence shown here is derived from an EMBL/GenBank/DDBJ whole genome shotgun (WGS) entry which is preliminary data.</text>
</comment>
<evidence type="ECO:0000256" key="1">
    <source>
        <dbReference type="SAM" id="MobiDB-lite"/>
    </source>
</evidence>
<accession>A0A9N7U0W6</accession>
<dbReference type="Proteomes" id="UP001153269">
    <property type="component" value="Unassembled WGS sequence"/>
</dbReference>
<evidence type="ECO:0000313" key="2">
    <source>
        <dbReference type="EMBL" id="CAB1422631.1"/>
    </source>
</evidence>
<feature type="compositionally biased region" description="Acidic residues" evidence="1">
    <location>
        <begin position="37"/>
        <end position="48"/>
    </location>
</feature>
<dbReference type="EMBL" id="CADEAL010000599">
    <property type="protein sequence ID" value="CAB1422631.1"/>
    <property type="molecule type" value="Genomic_DNA"/>
</dbReference>
<keyword evidence="3" id="KW-1185">Reference proteome</keyword>